<feature type="compositionally biased region" description="Acidic residues" evidence="1">
    <location>
        <begin position="38"/>
        <end position="55"/>
    </location>
</feature>
<name>W4VJA9_9BACI</name>
<keyword evidence="2" id="KW-0732">Signal</keyword>
<reference evidence="3 4" key="1">
    <citation type="journal article" date="2014" name="Genome Announc.">
        <title>Draft Genome Sequence of the Boron-Tolerant and Moderately Halotolerant Bacterium Gracilibacillus boraciitolerans JCM 21714T.</title>
        <authorList>
            <person name="Ahmed I."/>
            <person name="Oshima K."/>
            <person name="Suda W."/>
            <person name="Kitamura K."/>
            <person name="Iida T."/>
            <person name="Ohmori Y."/>
            <person name="Fujiwara T."/>
            <person name="Hattori M."/>
            <person name="Ohkuma M."/>
        </authorList>
    </citation>
    <scope>NUCLEOTIDE SEQUENCE [LARGE SCALE GENOMIC DNA]</scope>
    <source>
        <strain evidence="3 4">JCM 21714</strain>
    </source>
</reference>
<proteinExistence type="predicted"/>
<evidence type="ECO:0000313" key="3">
    <source>
        <dbReference type="EMBL" id="GAE93302.1"/>
    </source>
</evidence>
<evidence type="ECO:0000256" key="2">
    <source>
        <dbReference type="SAM" id="SignalP"/>
    </source>
</evidence>
<feature type="compositionally biased region" description="Basic and acidic residues" evidence="1">
    <location>
        <begin position="190"/>
        <end position="199"/>
    </location>
</feature>
<dbReference type="Proteomes" id="UP000019102">
    <property type="component" value="Unassembled WGS sequence"/>
</dbReference>
<comment type="caution">
    <text evidence="3">The sequence shown here is derived from an EMBL/GenBank/DDBJ whole genome shotgun (WGS) entry which is preliminary data.</text>
</comment>
<gene>
    <name evidence="3" type="ORF">JCM21714_2373</name>
</gene>
<feature type="chain" id="PRO_5038345299" evidence="2">
    <location>
        <begin position="24"/>
        <end position="281"/>
    </location>
</feature>
<dbReference type="eggNOG" id="ENOG50340UU">
    <property type="taxonomic scope" value="Bacteria"/>
</dbReference>
<organism evidence="3 4">
    <name type="scientific">Gracilibacillus boraciitolerans JCM 21714</name>
    <dbReference type="NCBI Taxonomy" id="1298598"/>
    <lineage>
        <taxon>Bacteria</taxon>
        <taxon>Bacillati</taxon>
        <taxon>Bacillota</taxon>
        <taxon>Bacilli</taxon>
        <taxon>Bacillales</taxon>
        <taxon>Bacillaceae</taxon>
        <taxon>Gracilibacillus</taxon>
    </lineage>
</organism>
<evidence type="ECO:0000313" key="4">
    <source>
        <dbReference type="Proteomes" id="UP000019102"/>
    </source>
</evidence>
<dbReference type="STRING" id="1298598.JCM21714_2373"/>
<feature type="signal peptide" evidence="2">
    <location>
        <begin position="1"/>
        <end position="23"/>
    </location>
</feature>
<dbReference type="RefSeq" id="WP_035723493.1">
    <property type="nucleotide sequence ID" value="NZ_BAVS01000011.1"/>
</dbReference>
<feature type="region of interest" description="Disordered" evidence="1">
    <location>
        <begin position="190"/>
        <end position="212"/>
    </location>
</feature>
<accession>W4VJA9</accession>
<keyword evidence="4" id="KW-1185">Reference proteome</keyword>
<dbReference type="AlphaFoldDB" id="W4VJA9"/>
<dbReference type="EMBL" id="BAVS01000011">
    <property type="protein sequence ID" value="GAE93302.1"/>
    <property type="molecule type" value="Genomic_DNA"/>
</dbReference>
<feature type="compositionally biased region" description="Low complexity" evidence="1">
    <location>
        <begin position="200"/>
        <end position="211"/>
    </location>
</feature>
<evidence type="ECO:0000256" key="1">
    <source>
        <dbReference type="SAM" id="MobiDB-lite"/>
    </source>
</evidence>
<protein>
    <submittedName>
        <fullName evidence="3">Uncharacterized protein</fullName>
    </submittedName>
</protein>
<sequence>MKMKITFFALFFLLLLVACSQNATNQQETEEPVKEAEETAETEEESDEKSMEEETTPTLTDDEAVKTLNEYRDTFMRMVENTEDDGSLRDYATKEEVKTELQMIMSEQLAESYVSHYFEEDNGKLYIVPTEAPVWFEEEQEFMFEEVSETEYEVSQEQSDELIGIVRMNYMLTLDGEGWIVSEIRSEEIASENNNREEQNQNSSENDSNTNGEITAAKAEAIVREQQNIGDNSPFKVVMDHKNEDGNFVVHVYEVVKNGDTGHTATMVGMLLIKKMVQWKK</sequence>
<dbReference type="PROSITE" id="PS51257">
    <property type="entry name" value="PROKAR_LIPOPROTEIN"/>
    <property type="match status" value="1"/>
</dbReference>
<feature type="region of interest" description="Disordered" evidence="1">
    <location>
        <begin position="24"/>
        <end position="65"/>
    </location>
</feature>